<dbReference type="PROSITE" id="PS00086">
    <property type="entry name" value="CYTOCHROME_P450"/>
    <property type="match status" value="2"/>
</dbReference>
<dbReference type="PRINTS" id="PR00385">
    <property type="entry name" value="P450"/>
</dbReference>
<dbReference type="GO" id="GO:0020037">
    <property type="term" value="F:heme binding"/>
    <property type="evidence" value="ECO:0007669"/>
    <property type="project" value="InterPro"/>
</dbReference>
<comment type="subcellular location">
    <subcellularLocation>
        <location evidence="2">Membrane</location>
        <topology evidence="2">Single-pass membrane protein</topology>
    </subcellularLocation>
</comment>
<evidence type="ECO:0000313" key="13">
    <source>
        <dbReference type="EMBL" id="TCD61531.1"/>
    </source>
</evidence>
<protein>
    <recommendedName>
        <fullName evidence="15">Cytochrome P450</fullName>
    </recommendedName>
</protein>
<keyword evidence="6" id="KW-0812">Transmembrane</keyword>
<gene>
    <name evidence="13" type="ORF">EIP91_008275</name>
</gene>
<dbReference type="PANTHER" id="PTHR46300">
    <property type="entry name" value="P450, PUTATIVE (EUROFUNG)-RELATED-RELATED"/>
    <property type="match status" value="1"/>
</dbReference>
<comment type="similarity">
    <text evidence="4">Belongs to the cytochrome P450 family.</text>
</comment>
<evidence type="ECO:0000313" key="14">
    <source>
        <dbReference type="Proteomes" id="UP000292702"/>
    </source>
</evidence>
<evidence type="ECO:0008006" key="15">
    <source>
        <dbReference type="Google" id="ProtNLM"/>
    </source>
</evidence>
<keyword evidence="5" id="KW-0349">Heme</keyword>
<evidence type="ECO:0000256" key="4">
    <source>
        <dbReference type="ARBA" id="ARBA00010617"/>
    </source>
</evidence>
<dbReference type="InterPro" id="IPR036396">
    <property type="entry name" value="Cyt_P450_sf"/>
</dbReference>
<dbReference type="InterPro" id="IPR017972">
    <property type="entry name" value="Cyt_P450_CS"/>
</dbReference>
<keyword evidence="14" id="KW-1185">Reference proteome</keyword>
<dbReference type="CDD" id="cd11065">
    <property type="entry name" value="CYP64-like"/>
    <property type="match status" value="1"/>
</dbReference>
<dbReference type="Gene3D" id="1.10.630.10">
    <property type="entry name" value="Cytochrome P450"/>
    <property type="match status" value="2"/>
</dbReference>
<dbReference type="PRINTS" id="PR00463">
    <property type="entry name" value="EP450I"/>
</dbReference>
<evidence type="ECO:0000256" key="12">
    <source>
        <dbReference type="ARBA" id="ARBA00023136"/>
    </source>
</evidence>
<keyword evidence="10" id="KW-0408">Iron</keyword>
<dbReference type="GO" id="GO:0005506">
    <property type="term" value="F:iron ion binding"/>
    <property type="evidence" value="ECO:0007669"/>
    <property type="project" value="InterPro"/>
</dbReference>
<dbReference type="Pfam" id="PF00067">
    <property type="entry name" value="p450"/>
    <property type="match status" value="2"/>
</dbReference>
<keyword evidence="7" id="KW-0479">Metal-binding</keyword>
<comment type="caution">
    <text evidence="13">The sequence shown here is derived from an EMBL/GenBank/DDBJ whole genome shotgun (WGS) entry which is preliminary data.</text>
</comment>
<keyword evidence="9" id="KW-0560">Oxidoreductase</keyword>
<comment type="pathway">
    <text evidence="3">Secondary metabolite biosynthesis.</text>
</comment>
<keyword evidence="11" id="KW-0503">Monooxygenase</keyword>
<evidence type="ECO:0000256" key="2">
    <source>
        <dbReference type="ARBA" id="ARBA00004167"/>
    </source>
</evidence>
<dbReference type="GO" id="GO:0016020">
    <property type="term" value="C:membrane"/>
    <property type="evidence" value="ECO:0007669"/>
    <property type="project" value="UniProtKB-SubCell"/>
</dbReference>
<dbReference type="Proteomes" id="UP000292702">
    <property type="component" value="Unassembled WGS sequence"/>
</dbReference>
<evidence type="ECO:0000256" key="6">
    <source>
        <dbReference type="ARBA" id="ARBA00022692"/>
    </source>
</evidence>
<dbReference type="STRING" id="92696.A0A4R0R322"/>
<organism evidence="13 14">
    <name type="scientific">Steccherinum ochraceum</name>
    <dbReference type="NCBI Taxonomy" id="92696"/>
    <lineage>
        <taxon>Eukaryota</taxon>
        <taxon>Fungi</taxon>
        <taxon>Dikarya</taxon>
        <taxon>Basidiomycota</taxon>
        <taxon>Agaricomycotina</taxon>
        <taxon>Agaricomycetes</taxon>
        <taxon>Polyporales</taxon>
        <taxon>Steccherinaceae</taxon>
        <taxon>Steccherinum</taxon>
    </lineage>
</organism>
<reference evidence="13 14" key="1">
    <citation type="submission" date="2018-11" db="EMBL/GenBank/DDBJ databases">
        <title>Genome assembly of Steccherinum ochraceum LE-BIN_3174, the white-rot fungus of the Steccherinaceae family (The Residual Polyporoid clade, Polyporales, Basidiomycota).</title>
        <authorList>
            <person name="Fedorova T.V."/>
            <person name="Glazunova O.A."/>
            <person name="Landesman E.O."/>
            <person name="Moiseenko K.V."/>
            <person name="Psurtseva N.V."/>
            <person name="Savinova O.S."/>
            <person name="Shakhova N.V."/>
            <person name="Tyazhelova T.V."/>
            <person name="Vasina D.V."/>
        </authorList>
    </citation>
    <scope>NUCLEOTIDE SEQUENCE [LARGE SCALE GENOMIC DNA]</scope>
    <source>
        <strain evidence="13 14">LE-BIN_3174</strain>
    </source>
</reference>
<name>A0A4R0R322_9APHY</name>
<dbReference type="GO" id="GO:0016705">
    <property type="term" value="F:oxidoreductase activity, acting on paired donors, with incorporation or reduction of molecular oxygen"/>
    <property type="evidence" value="ECO:0007669"/>
    <property type="project" value="InterPro"/>
</dbReference>
<accession>A0A4R0R322</accession>
<sequence>MSSAQFFLVAMALYPEVQRKAHIELDRVVGPARLPEYADLEHMPYLHAILLETLRWFPVGPFGDPHVNSVEDEYEGYHIPKGTLLVPNVWAIQHNPEEFPEPYSFIPERYMNKDGGIDQDADERVQAVAFGFGRRVCPGQYFALEALAIYMASILQVFDITPGTDIAGEPVELVAEMEGALISTARMVPTGLKPRSGTALSLMRFLVAVVAAVLLVITQLRSRKLRLPPGPKPWPIIGNTLQVPTVRPWETYREWAKTYGPFMFVQLPMQKAMILGSFKVANDLLVKRSQTYSERPQSVMMKLLGWDEVLSIMSASDPRWQEQRRIFHQHFGQGFSISKYRPMQLQLARMFLTWILKSPKDTRKYVRQLITSDIVSITYGKIITTLDDDYVIASETAAQGISEASIPGKYWVELFPVLQYIPSWVPGAAAPKLAKKYIPYVMRMRNKPYNDVKVAIENGTAVPCVAASLIEEIQEKYGKDDVEAMQRDEETAKLVTTVAYLGGTDTTTTVAEVFMVAMAMCPGAQRKAQTELDRIVGASRLPEFSDWENLPFVHAVVLETLRWLPVAPFGIPHNAVSDDSYEGYDIPKGSMLIPNRWAMLHNPEDYPEPSSFKPERFLGRDGKIIQKEEDQVLTIVFGFGRRGCPGNKFAMESLYIYAASTLHVFCIMAGLDAAGKPIELSSNMVGALVTGPREVPCGLTPRSDAAAQLIKEVEMMYHL</sequence>
<evidence type="ECO:0000256" key="10">
    <source>
        <dbReference type="ARBA" id="ARBA00023004"/>
    </source>
</evidence>
<keyword evidence="8" id="KW-1133">Transmembrane helix</keyword>
<keyword evidence="12" id="KW-0472">Membrane</keyword>
<dbReference type="OrthoDB" id="1844152at2759"/>
<comment type="cofactor">
    <cofactor evidence="1">
        <name>heme</name>
        <dbReference type="ChEBI" id="CHEBI:30413"/>
    </cofactor>
</comment>
<dbReference type="PANTHER" id="PTHR46300:SF7">
    <property type="entry name" value="P450, PUTATIVE (EUROFUNG)-RELATED"/>
    <property type="match status" value="1"/>
</dbReference>
<evidence type="ECO:0000256" key="11">
    <source>
        <dbReference type="ARBA" id="ARBA00023033"/>
    </source>
</evidence>
<evidence type="ECO:0000256" key="1">
    <source>
        <dbReference type="ARBA" id="ARBA00001971"/>
    </source>
</evidence>
<evidence type="ECO:0000256" key="5">
    <source>
        <dbReference type="ARBA" id="ARBA00022617"/>
    </source>
</evidence>
<dbReference type="InterPro" id="IPR001128">
    <property type="entry name" value="Cyt_P450"/>
</dbReference>
<evidence type="ECO:0000256" key="8">
    <source>
        <dbReference type="ARBA" id="ARBA00022989"/>
    </source>
</evidence>
<dbReference type="EMBL" id="RWJN01000455">
    <property type="protein sequence ID" value="TCD61531.1"/>
    <property type="molecule type" value="Genomic_DNA"/>
</dbReference>
<evidence type="ECO:0000256" key="9">
    <source>
        <dbReference type="ARBA" id="ARBA00023002"/>
    </source>
</evidence>
<dbReference type="InterPro" id="IPR002401">
    <property type="entry name" value="Cyt_P450_E_grp-I"/>
</dbReference>
<dbReference type="SUPFAM" id="SSF48264">
    <property type="entry name" value="Cytochrome P450"/>
    <property type="match status" value="2"/>
</dbReference>
<dbReference type="InterPro" id="IPR050364">
    <property type="entry name" value="Cytochrome_P450_fung"/>
</dbReference>
<dbReference type="AlphaFoldDB" id="A0A4R0R322"/>
<evidence type="ECO:0000256" key="3">
    <source>
        <dbReference type="ARBA" id="ARBA00005179"/>
    </source>
</evidence>
<evidence type="ECO:0000256" key="7">
    <source>
        <dbReference type="ARBA" id="ARBA00022723"/>
    </source>
</evidence>
<dbReference type="GO" id="GO:0004497">
    <property type="term" value="F:monooxygenase activity"/>
    <property type="evidence" value="ECO:0007669"/>
    <property type="project" value="UniProtKB-KW"/>
</dbReference>
<proteinExistence type="inferred from homology"/>